<feature type="transmembrane region" description="Helical" evidence="1">
    <location>
        <begin position="127"/>
        <end position="146"/>
    </location>
</feature>
<sequence length="333" mass="38779">MKLKNLQILRGISALLVCFFHFRENLNIPDLELGEILFSKGSIGVPIFFVISGFIMVFTTRTIDFTETNVGKEIVIFFKKRIIRVVPLYYLLTFAWIFIGGSFFYYFEGKGFSRLLHSLLFLPEKNVFPVVYLGWSLNYEMFFYLVFGISLFFKTKRYFFIITFFIATYLLGLIFNPENAYLEMVTSYLNLYFVVGIIYGLLLDKIPVSKNIGIIISSTGILLFTLLIFKIIPSDKEILTLFIVSLFVLSFLLFDYTFHCKGNQFLVFLGDISYSLYLSHPFVGVLLKRFHVDGYLSIPYFAVQIALVILVATFLYHFIEKRMINYLKLKSII</sequence>
<feature type="transmembrane region" description="Helical" evidence="1">
    <location>
        <begin position="265"/>
        <end position="286"/>
    </location>
</feature>
<protein>
    <submittedName>
        <fullName evidence="3">Peptidoglycan/LPS O-acetylase OafA/YrhL</fullName>
    </submittedName>
</protein>
<feature type="transmembrane region" description="Helical" evidence="1">
    <location>
        <begin position="181"/>
        <end position="202"/>
    </location>
</feature>
<organism evidence="3 4">
    <name type="scientific">Chryseobacterium defluvii</name>
    <dbReference type="NCBI Taxonomy" id="160396"/>
    <lineage>
        <taxon>Bacteria</taxon>
        <taxon>Pseudomonadati</taxon>
        <taxon>Bacteroidota</taxon>
        <taxon>Flavobacteriia</taxon>
        <taxon>Flavobacteriales</taxon>
        <taxon>Weeksellaceae</taxon>
        <taxon>Chryseobacterium group</taxon>
        <taxon>Chryseobacterium</taxon>
    </lineage>
</organism>
<reference evidence="3 4" key="1">
    <citation type="submission" date="2018-10" db="EMBL/GenBank/DDBJ databases">
        <title>Genomic Encyclopedia of Archaeal and Bacterial Type Strains, Phase II (KMG-II): from individual species to whole genera.</title>
        <authorList>
            <person name="Goeker M."/>
        </authorList>
    </citation>
    <scope>NUCLEOTIDE SEQUENCE [LARGE SCALE GENOMIC DNA]</scope>
    <source>
        <strain evidence="3 4">DSM 14219</strain>
    </source>
</reference>
<dbReference type="RefSeq" id="WP_121462283.1">
    <property type="nucleotide sequence ID" value="NZ_RBXB01000003.1"/>
</dbReference>
<dbReference type="InterPro" id="IPR002656">
    <property type="entry name" value="Acyl_transf_3_dom"/>
</dbReference>
<dbReference type="PANTHER" id="PTHR23028:SF131">
    <property type="entry name" value="BLR2367 PROTEIN"/>
    <property type="match status" value="1"/>
</dbReference>
<dbReference type="PANTHER" id="PTHR23028">
    <property type="entry name" value="ACETYLTRANSFERASE"/>
    <property type="match status" value="1"/>
</dbReference>
<dbReference type="OrthoDB" id="290051at2"/>
<dbReference type="GO" id="GO:0016020">
    <property type="term" value="C:membrane"/>
    <property type="evidence" value="ECO:0007669"/>
    <property type="project" value="TreeGrafter"/>
</dbReference>
<feature type="transmembrane region" description="Helical" evidence="1">
    <location>
        <begin position="298"/>
        <end position="319"/>
    </location>
</feature>
<proteinExistence type="predicted"/>
<dbReference type="EMBL" id="RBXB01000003">
    <property type="protein sequence ID" value="RKS96269.1"/>
    <property type="molecule type" value="Genomic_DNA"/>
</dbReference>
<evidence type="ECO:0000313" key="3">
    <source>
        <dbReference type="EMBL" id="RKS96269.1"/>
    </source>
</evidence>
<dbReference type="InterPro" id="IPR050879">
    <property type="entry name" value="Acyltransferase_3"/>
</dbReference>
<feature type="transmembrane region" description="Helical" evidence="1">
    <location>
        <begin position="88"/>
        <end position="107"/>
    </location>
</feature>
<dbReference type="Pfam" id="PF01757">
    <property type="entry name" value="Acyl_transf_3"/>
    <property type="match status" value="1"/>
</dbReference>
<gene>
    <name evidence="3" type="ORF">BCF58_2692</name>
</gene>
<evidence type="ECO:0000313" key="4">
    <source>
        <dbReference type="Proteomes" id="UP000272428"/>
    </source>
</evidence>
<dbReference type="AlphaFoldDB" id="A0A495S9N6"/>
<keyword evidence="1" id="KW-1133">Transmembrane helix</keyword>
<dbReference type="Proteomes" id="UP000272428">
    <property type="component" value="Unassembled WGS sequence"/>
</dbReference>
<feature type="transmembrane region" description="Helical" evidence="1">
    <location>
        <begin position="158"/>
        <end position="175"/>
    </location>
</feature>
<feature type="domain" description="Acyltransferase 3" evidence="2">
    <location>
        <begin position="5"/>
        <end position="316"/>
    </location>
</feature>
<evidence type="ECO:0000259" key="2">
    <source>
        <dbReference type="Pfam" id="PF01757"/>
    </source>
</evidence>
<accession>A0A495S9N6</accession>
<comment type="caution">
    <text evidence="3">The sequence shown here is derived from an EMBL/GenBank/DDBJ whole genome shotgun (WGS) entry which is preliminary data.</text>
</comment>
<keyword evidence="4" id="KW-1185">Reference proteome</keyword>
<keyword evidence="1" id="KW-0812">Transmembrane</keyword>
<evidence type="ECO:0000256" key="1">
    <source>
        <dbReference type="SAM" id="Phobius"/>
    </source>
</evidence>
<keyword evidence="1" id="KW-0472">Membrane</keyword>
<feature type="transmembrane region" description="Helical" evidence="1">
    <location>
        <begin position="43"/>
        <end position="63"/>
    </location>
</feature>
<feature type="transmembrane region" description="Helical" evidence="1">
    <location>
        <begin position="238"/>
        <end position="258"/>
    </location>
</feature>
<name>A0A495S9N6_9FLAO</name>
<dbReference type="GO" id="GO:0016747">
    <property type="term" value="F:acyltransferase activity, transferring groups other than amino-acyl groups"/>
    <property type="evidence" value="ECO:0007669"/>
    <property type="project" value="InterPro"/>
</dbReference>
<dbReference type="GO" id="GO:0000271">
    <property type="term" value="P:polysaccharide biosynthetic process"/>
    <property type="evidence" value="ECO:0007669"/>
    <property type="project" value="TreeGrafter"/>
</dbReference>
<feature type="transmembrane region" description="Helical" evidence="1">
    <location>
        <begin position="214"/>
        <end position="232"/>
    </location>
</feature>